<keyword evidence="11" id="KW-0560">Oxidoreductase</keyword>
<keyword evidence="6 15" id="KW-0812">Transmembrane</keyword>
<dbReference type="SMART" id="SM00213">
    <property type="entry name" value="UBQ"/>
    <property type="match status" value="1"/>
</dbReference>
<dbReference type="PANTHER" id="PTHR10556">
    <property type="entry name" value="3-OXO-5-ALPHA-STEROID 4-DEHYDROGENASE"/>
    <property type="match status" value="1"/>
</dbReference>
<dbReference type="CDD" id="cd01801">
    <property type="entry name" value="Ubl_TECR_like"/>
    <property type="match status" value="1"/>
</dbReference>
<dbReference type="PROSITE" id="PS50053">
    <property type="entry name" value="UBIQUITIN_2"/>
    <property type="match status" value="1"/>
</dbReference>
<feature type="transmembrane region" description="Helical" evidence="15">
    <location>
        <begin position="271"/>
        <end position="292"/>
    </location>
</feature>
<keyword evidence="12" id="KW-0443">Lipid metabolism</keyword>
<dbReference type="GO" id="GO:0042761">
    <property type="term" value="P:very long-chain fatty acid biosynthetic process"/>
    <property type="evidence" value="ECO:0007669"/>
    <property type="project" value="TreeGrafter"/>
</dbReference>
<dbReference type="EC" id="1.3.1.93" evidence="4"/>
<comment type="pathway">
    <text evidence="2">Lipid metabolism; fatty acid biosynthesis.</text>
</comment>
<dbReference type="Gene3D" id="3.10.20.90">
    <property type="entry name" value="Phosphatidylinositol 3-kinase Catalytic Subunit, Chain A, domain 1"/>
    <property type="match status" value="1"/>
</dbReference>
<dbReference type="SUPFAM" id="SSF54236">
    <property type="entry name" value="Ubiquitin-like"/>
    <property type="match status" value="1"/>
</dbReference>
<evidence type="ECO:0000256" key="5">
    <source>
        <dbReference type="ARBA" id="ARBA00022516"/>
    </source>
</evidence>
<name>A0AAW1KIR6_POPJA</name>
<evidence type="ECO:0000256" key="12">
    <source>
        <dbReference type="ARBA" id="ARBA00023098"/>
    </source>
</evidence>
<comment type="subcellular location">
    <subcellularLocation>
        <location evidence="1">Endoplasmic reticulum membrane</location>
        <topology evidence="1">Multi-pass membrane protein</topology>
    </subcellularLocation>
</comment>
<dbReference type="GO" id="GO:0102758">
    <property type="term" value="F:very-long-chain enoyl-CoA reductase activity"/>
    <property type="evidence" value="ECO:0007669"/>
    <property type="project" value="UniProtKB-EC"/>
</dbReference>
<sequence>MSIKINVYTVRNASLCTVTVPATATIKDVKVEIAKTHKKIGVERQSLRSDLKGKDIDNKTTLNTLGLENGCTIYVKDLGPQIGWRTVYLIEYLGPPIVYAIFASRPSLFYKNADLPMSTTAYIALGCWTAHYVKRLYESAFVHRFSHGTMPLRNLFKNCAYYWGFAGYVAAHVNHPLFTPPGPLQVAFGTSLFVLSELGNLSIHLLLRDLRPAGSTVRKIPVPNSNPLTQLYNFVSCPNYTYEFTAWLGFSILTSCIPALVFALAGMYQMTVWAIALVFALAGMYQMTVWAINKHKAYKKEFKDYPRRKAIIPFVL</sequence>
<evidence type="ECO:0000313" key="18">
    <source>
        <dbReference type="Proteomes" id="UP001458880"/>
    </source>
</evidence>
<keyword evidence="9" id="KW-0521">NADP</keyword>
<dbReference type="InterPro" id="IPR000626">
    <property type="entry name" value="Ubiquitin-like_dom"/>
</dbReference>
<keyword evidence="7" id="KW-0256">Endoplasmic reticulum</keyword>
<proteinExistence type="inferred from homology"/>
<dbReference type="Proteomes" id="UP001458880">
    <property type="component" value="Unassembled WGS sequence"/>
</dbReference>
<dbReference type="FunFam" id="3.10.20.90:FF:000131">
    <property type="entry name" value="trans-2,3-enoyl-CoA reductase-like"/>
    <property type="match status" value="1"/>
</dbReference>
<evidence type="ECO:0000256" key="13">
    <source>
        <dbReference type="ARBA" id="ARBA00023136"/>
    </source>
</evidence>
<keyword evidence="10 15" id="KW-1133">Transmembrane helix</keyword>
<evidence type="ECO:0000256" key="3">
    <source>
        <dbReference type="ARBA" id="ARBA00007742"/>
    </source>
</evidence>
<dbReference type="InterPro" id="IPR029071">
    <property type="entry name" value="Ubiquitin-like_domsf"/>
</dbReference>
<keyword evidence="14" id="KW-0275">Fatty acid biosynthesis</keyword>
<evidence type="ECO:0000256" key="1">
    <source>
        <dbReference type="ARBA" id="ARBA00004477"/>
    </source>
</evidence>
<evidence type="ECO:0000256" key="6">
    <source>
        <dbReference type="ARBA" id="ARBA00022692"/>
    </source>
</evidence>
<organism evidence="17 18">
    <name type="scientific">Popillia japonica</name>
    <name type="common">Japanese beetle</name>
    <dbReference type="NCBI Taxonomy" id="7064"/>
    <lineage>
        <taxon>Eukaryota</taxon>
        <taxon>Metazoa</taxon>
        <taxon>Ecdysozoa</taxon>
        <taxon>Arthropoda</taxon>
        <taxon>Hexapoda</taxon>
        <taxon>Insecta</taxon>
        <taxon>Pterygota</taxon>
        <taxon>Neoptera</taxon>
        <taxon>Endopterygota</taxon>
        <taxon>Coleoptera</taxon>
        <taxon>Polyphaga</taxon>
        <taxon>Scarabaeiformia</taxon>
        <taxon>Scarabaeidae</taxon>
        <taxon>Rutelinae</taxon>
        <taxon>Popillia</taxon>
    </lineage>
</organism>
<evidence type="ECO:0000256" key="8">
    <source>
        <dbReference type="ARBA" id="ARBA00022832"/>
    </source>
</evidence>
<keyword evidence="18" id="KW-1185">Reference proteome</keyword>
<dbReference type="Pfam" id="PF02544">
    <property type="entry name" value="Steroid_dh"/>
    <property type="match status" value="1"/>
</dbReference>
<evidence type="ECO:0000256" key="11">
    <source>
        <dbReference type="ARBA" id="ARBA00023002"/>
    </source>
</evidence>
<evidence type="ECO:0000256" key="14">
    <source>
        <dbReference type="ARBA" id="ARBA00023160"/>
    </source>
</evidence>
<comment type="caution">
    <text evidence="17">The sequence shown here is derived from an EMBL/GenBank/DDBJ whole genome shotgun (WGS) entry which is preliminary data.</text>
</comment>
<dbReference type="AlphaFoldDB" id="A0AAW1KIR6"/>
<evidence type="ECO:0000259" key="16">
    <source>
        <dbReference type="PROSITE" id="PS50053"/>
    </source>
</evidence>
<evidence type="ECO:0000256" key="9">
    <source>
        <dbReference type="ARBA" id="ARBA00022857"/>
    </source>
</evidence>
<feature type="transmembrane region" description="Helical" evidence="15">
    <location>
        <begin position="244"/>
        <end position="265"/>
    </location>
</feature>
<protein>
    <recommendedName>
        <fullName evidence="4">very-long-chain enoyl-CoA reductase</fullName>
        <ecNumber evidence="4">1.3.1.93</ecNumber>
    </recommendedName>
</protein>
<evidence type="ECO:0000256" key="15">
    <source>
        <dbReference type="SAM" id="Phobius"/>
    </source>
</evidence>
<keyword evidence="13 15" id="KW-0472">Membrane</keyword>
<keyword evidence="5" id="KW-0444">Lipid biosynthesis</keyword>
<evidence type="ECO:0000256" key="4">
    <source>
        <dbReference type="ARBA" id="ARBA00012530"/>
    </source>
</evidence>
<comment type="similarity">
    <text evidence="3">Belongs to the steroid 5-alpha reductase family.</text>
</comment>
<dbReference type="PANTHER" id="PTHR10556:SF28">
    <property type="entry name" value="VERY-LONG-CHAIN ENOYL-COA REDUCTASE"/>
    <property type="match status" value="1"/>
</dbReference>
<dbReference type="PROSITE" id="PS50244">
    <property type="entry name" value="S5A_REDUCTASE"/>
    <property type="match status" value="1"/>
</dbReference>
<dbReference type="InterPro" id="IPR039357">
    <property type="entry name" value="SRD5A/TECR"/>
</dbReference>
<dbReference type="Pfam" id="PF21696">
    <property type="entry name" value="TECR_N"/>
    <property type="match status" value="1"/>
</dbReference>
<dbReference type="EMBL" id="JASPKY010000224">
    <property type="protein sequence ID" value="KAK9718926.1"/>
    <property type="molecule type" value="Genomic_DNA"/>
</dbReference>
<dbReference type="InterPro" id="IPR049127">
    <property type="entry name" value="TECR-like_N"/>
</dbReference>
<accession>A0AAW1KIR6</accession>
<dbReference type="GO" id="GO:0005789">
    <property type="term" value="C:endoplasmic reticulum membrane"/>
    <property type="evidence" value="ECO:0007669"/>
    <property type="project" value="UniProtKB-SubCell"/>
</dbReference>
<dbReference type="InterPro" id="IPR001104">
    <property type="entry name" value="3-oxo-5_a-steroid_4-DH_C"/>
</dbReference>
<gene>
    <name evidence="17" type="ORF">QE152_g22981</name>
</gene>
<keyword evidence="8" id="KW-0276">Fatty acid metabolism</keyword>
<reference evidence="17 18" key="1">
    <citation type="journal article" date="2024" name="BMC Genomics">
        <title>De novo assembly and annotation of Popillia japonica's genome with initial clues to its potential as an invasive pest.</title>
        <authorList>
            <person name="Cucini C."/>
            <person name="Boschi S."/>
            <person name="Funari R."/>
            <person name="Cardaioli E."/>
            <person name="Iannotti N."/>
            <person name="Marturano G."/>
            <person name="Paoli F."/>
            <person name="Bruttini M."/>
            <person name="Carapelli A."/>
            <person name="Frati F."/>
            <person name="Nardi F."/>
        </authorList>
    </citation>
    <scope>NUCLEOTIDE SEQUENCE [LARGE SCALE GENOMIC DNA]</scope>
    <source>
        <strain evidence="17">DMR45628</strain>
    </source>
</reference>
<feature type="domain" description="Ubiquitin-like" evidence="16">
    <location>
        <begin position="3"/>
        <end position="75"/>
    </location>
</feature>
<evidence type="ECO:0000256" key="7">
    <source>
        <dbReference type="ARBA" id="ARBA00022824"/>
    </source>
</evidence>
<evidence type="ECO:0000256" key="10">
    <source>
        <dbReference type="ARBA" id="ARBA00022989"/>
    </source>
</evidence>
<evidence type="ECO:0000313" key="17">
    <source>
        <dbReference type="EMBL" id="KAK9718926.1"/>
    </source>
</evidence>
<evidence type="ECO:0000256" key="2">
    <source>
        <dbReference type="ARBA" id="ARBA00005194"/>
    </source>
</evidence>